<comment type="caution">
    <text evidence="2">The sequence shown here is derived from an EMBL/GenBank/DDBJ whole genome shotgun (WGS) entry which is preliminary data.</text>
</comment>
<feature type="region of interest" description="Disordered" evidence="1">
    <location>
        <begin position="63"/>
        <end position="85"/>
    </location>
</feature>
<accession>A0AAV4NUR3</accession>
<proteinExistence type="predicted"/>
<evidence type="ECO:0000313" key="2">
    <source>
        <dbReference type="EMBL" id="GIX88516.1"/>
    </source>
</evidence>
<evidence type="ECO:0000256" key="1">
    <source>
        <dbReference type="SAM" id="MobiDB-lite"/>
    </source>
</evidence>
<sequence length="109" mass="12311">MIPTRPKELKFDITATGSKELVRPQESIIKVGPEISSDGTIREFKVTIPFMVYVNEIPVVSGNSSFNSESENGKEQDTEDQNPAVSSRYICNEELYLLQHVRSKVQRHA</sequence>
<reference evidence="2 3" key="1">
    <citation type="submission" date="2021-06" db="EMBL/GenBank/DDBJ databases">
        <title>Caerostris extrusa draft genome.</title>
        <authorList>
            <person name="Kono N."/>
            <person name="Arakawa K."/>
        </authorList>
    </citation>
    <scope>NUCLEOTIDE SEQUENCE [LARGE SCALE GENOMIC DNA]</scope>
</reference>
<dbReference type="AlphaFoldDB" id="A0AAV4NUR3"/>
<gene>
    <name evidence="2" type="ORF">CEXT_736351</name>
</gene>
<evidence type="ECO:0000313" key="3">
    <source>
        <dbReference type="Proteomes" id="UP001054945"/>
    </source>
</evidence>
<name>A0AAV4NUR3_CAEEX</name>
<organism evidence="2 3">
    <name type="scientific">Caerostris extrusa</name>
    <name type="common">Bark spider</name>
    <name type="synonym">Caerostris bankana</name>
    <dbReference type="NCBI Taxonomy" id="172846"/>
    <lineage>
        <taxon>Eukaryota</taxon>
        <taxon>Metazoa</taxon>
        <taxon>Ecdysozoa</taxon>
        <taxon>Arthropoda</taxon>
        <taxon>Chelicerata</taxon>
        <taxon>Arachnida</taxon>
        <taxon>Araneae</taxon>
        <taxon>Araneomorphae</taxon>
        <taxon>Entelegynae</taxon>
        <taxon>Araneoidea</taxon>
        <taxon>Araneidae</taxon>
        <taxon>Caerostris</taxon>
    </lineage>
</organism>
<protein>
    <submittedName>
        <fullName evidence="2">Uncharacterized protein</fullName>
    </submittedName>
</protein>
<keyword evidence="3" id="KW-1185">Reference proteome</keyword>
<dbReference type="EMBL" id="BPLR01003774">
    <property type="protein sequence ID" value="GIX88516.1"/>
    <property type="molecule type" value="Genomic_DNA"/>
</dbReference>
<dbReference type="Proteomes" id="UP001054945">
    <property type="component" value="Unassembled WGS sequence"/>
</dbReference>